<feature type="domain" description="C2H2-type" evidence="1">
    <location>
        <begin position="41"/>
        <end position="63"/>
    </location>
</feature>
<dbReference type="WBParaSite" id="GPLIN_001066600">
    <property type="protein sequence ID" value="GPLIN_001066600"/>
    <property type="gene ID" value="GPLIN_001066600"/>
</dbReference>
<protein>
    <submittedName>
        <fullName evidence="3">C2H2-type domain-containing protein</fullName>
    </submittedName>
</protein>
<reference evidence="2" key="1">
    <citation type="submission" date="2013-12" db="EMBL/GenBank/DDBJ databases">
        <authorList>
            <person name="Aslett M."/>
        </authorList>
    </citation>
    <scope>NUCLEOTIDE SEQUENCE [LARGE SCALE GENOMIC DNA]</scope>
    <source>
        <strain evidence="2">Lindley</strain>
    </source>
</reference>
<keyword evidence="2" id="KW-1185">Reference proteome</keyword>
<organism evidence="2 3">
    <name type="scientific">Globodera pallida</name>
    <name type="common">Potato cyst nematode worm</name>
    <name type="synonym">Heterodera pallida</name>
    <dbReference type="NCBI Taxonomy" id="36090"/>
    <lineage>
        <taxon>Eukaryota</taxon>
        <taxon>Metazoa</taxon>
        <taxon>Ecdysozoa</taxon>
        <taxon>Nematoda</taxon>
        <taxon>Chromadorea</taxon>
        <taxon>Rhabditida</taxon>
        <taxon>Tylenchina</taxon>
        <taxon>Tylenchomorpha</taxon>
        <taxon>Tylenchoidea</taxon>
        <taxon>Heteroderidae</taxon>
        <taxon>Heteroderinae</taxon>
        <taxon>Globodera</taxon>
    </lineage>
</organism>
<dbReference type="PROSITE" id="PS00028">
    <property type="entry name" value="ZINC_FINGER_C2H2_1"/>
    <property type="match status" value="1"/>
</dbReference>
<reference evidence="2" key="2">
    <citation type="submission" date="2014-05" db="EMBL/GenBank/DDBJ databases">
        <title>The genome and life-stage specific transcriptomes of Globodera pallida elucidate key aspects of plant parasitism by a cyst nematode.</title>
        <authorList>
            <person name="Cotton J.A."/>
            <person name="Lilley C.J."/>
            <person name="Jones L.M."/>
            <person name="Kikuchi T."/>
            <person name="Reid A.J."/>
            <person name="Thorpe P."/>
            <person name="Tsai I.J."/>
            <person name="Beasley H."/>
            <person name="Blok V."/>
            <person name="Cock P.J.A."/>
            <person name="Van den Akker S.E."/>
            <person name="Holroyd N."/>
            <person name="Hunt M."/>
            <person name="Mantelin S."/>
            <person name="Naghra H."/>
            <person name="Pain A."/>
            <person name="Palomares-Rius J.E."/>
            <person name="Zarowiecki M."/>
            <person name="Berriman M."/>
            <person name="Jones J.T."/>
            <person name="Urwin P.E."/>
        </authorList>
    </citation>
    <scope>NUCLEOTIDE SEQUENCE [LARGE SCALE GENOMIC DNA]</scope>
    <source>
        <strain evidence="2">Lindley</strain>
    </source>
</reference>
<evidence type="ECO:0000259" key="1">
    <source>
        <dbReference type="PROSITE" id="PS00028"/>
    </source>
</evidence>
<sequence length="145" mass="16681">MLQCDLLIGDIFCTKEFALLAALRRHQTMAHTLTERGATHCCEFCDFGCNDERKLCAHVRKKHRGHSISTFRHRQGHPVGDNEWLIGSADGLETTPSIFVPTAALLSLAYHRRLPEGLAMRERRSSFCRENEEQWIRVVMITFRV</sequence>
<dbReference type="AlphaFoldDB" id="A0A183CCR4"/>
<proteinExistence type="predicted"/>
<dbReference type="Gene3D" id="3.30.160.60">
    <property type="entry name" value="Classic Zinc Finger"/>
    <property type="match status" value="1"/>
</dbReference>
<evidence type="ECO:0000313" key="2">
    <source>
        <dbReference type="Proteomes" id="UP000050741"/>
    </source>
</evidence>
<reference evidence="3" key="3">
    <citation type="submission" date="2016-06" db="UniProtKB">
        <authorList>
            <consortium name="WormBaseParasite"/>
        </authorList>
    </citation>
    <scope>IDENTIFICATION</scope>
</reference>
<dbReference type="InterPro" id="IPR013087">
    <property type="entry name" value="Znf_C2H2_type"/>
</dbReference>
<dbReference type="Proteomes" id="UP000050741">
    <property type="component" value="Unassembled WGS sequence"/>
</dbReference>
<name>A0A183CCR4_GLOPA</name>
<accession>A0A183CCR4</accession>
<evidence type="ECO:0000313" key="3">
    <source>
        <dbReference type="WBParaSite" id="GPLIN_001066600"/>
    </source>
</evidence>